<organism evidence="1 2">
    <name type="scientific">Sistotremastrum niveocremeum HHB9708</name>
    <dbReference type="NCBI Taxonomy" id="1314777"/>
    <lineage>
        <taxon>Eukaryota</taxon>
        <taxon>Fungi</taxon>
        <taxon>Dikarya</taxon>
        <taxon>Basidiomycota</taxon>
        <taxon>Agaricomycotina</taxon>
        <taxon>Agaricomycetes</taxon>
        <taxon>Sistotremastrales</taxon>
        <taxon>Sistotremastraceae</taxon>
        <taxon>Sertulicium</taxon>
        <taxon>Sertulicium niveocremeum</taxon>
    </lineage>
</organism>
<dbReference type="Proteomes" id="UP000076722">
    <property type="component" value="Unassembled WGS sequence"/>
</dbReference>
<name>A0A164ZTY5_9AGAM</name>
<accession>A0A164ZTY5</accession>
<dbReference type="STRING" id="1314777.A0A164ZTY5"/>
<evidence type="ECO:0000313" key="2">
    <source>
        <dbReference type="Proteomes" id="UP000076722"/>
    </source>
</evidence>
<gene>
    <name evidence="1" type="ORF">SISNIDRAFT_449694</name>
</gene>
<keyword evidence="2" id="KW-1185">Reference proteome</keyword>
<dbReference type="AlphaFoldDB" id="A0A164ZTY5"/>
<proteinExistence type="predicted"/>
<reference evidence="1 2" key="1">
    <citation type="journal article" date="2016" name="Mol. Biol. Evol.">
        <title>Comparative Genomics of Early-Diverging Mushroom-Forming Fungi Provides Insights into the Origins of Lignocellulose Decay Capabilities.</title>
        <authorList>
            <person name="Nagy L.G."/>
            <person name="Riley R."/>
            <person name="Tritt A."/>
            <person name="Adam C."/>
            <person name="Daum C."/>
            <person name="Floudas D."/>
            <person name="Sun H."/>
            <person name="Yadav J.S."/>
            <person name="Pangilinan J."/>
            <person name="Larsson K.H."/>
            <person name="Matsuura K."/>
            <person name="Barry K."/>
            <person name="Labutti K."/>
            <person name="Kuo R."/>
            <person name="Ohm R.A."/>
            <person name="Bhattacharya S.S."/>
            <person name="Shirouzu T."/>
            <person name="Yoshinaga Y."/>
            <person name="Martin F.M."/>
            <person name="Grigoriev I.V."/>
            <person name="Hibbett D.S."/>
        </authorList>
    </citation>
    <scope>NUCLEOTIDE SEQUENCE [LARGE SCALE GENOMIC DNA]</scope>
    <source>
        <strain evidence="1 2">HHB9708</strain>
    </source>
</reference>
<evidence type="ECO:0000313" key="1">
    <source>
        <dbReference type="EMBL" id="KZS98065.1"/>
    </source>
</evidence>
<dbReference type="EMBL" id="KV419396">
    <property type="protein sequence ID" value="KZS98065.1"/>
    <property type="molecule type" value="Genomic_DNA"/>
</dbReference>
<sequence>MISLFSRYHESIASFAALATQSAHLSLSDSALYERDHPSMTGLKGEGILFHKGDEDARAILRKRLGLSDWVVDSTEVL</sequence>
<protein>
    <submittedName>
        <fullName evidence="1">Uncharacterized protein</fullName>
    </submittedName>
</protein>